<dbReference type="EMBL" id="UINC01112577">
    <property type="protein sequence ID" value="SVC81623.1"/>
    <property type="molecule type" value="Genomic_DNA"/>
</dbReference>
<feature type="transmembrane region" description="Helical" evidence="1">
    <location>
        <begin position="7"/>
        <end position="26"/>
    </location>
</feature>
<name>A0A382Q7R3_9ZZZZ</name>
<protein>
    <submittedName>
        <fullName evidence="2">Uncharacterized protein</fullName>
    </submittedName>
</protein>
<sequence length="137" mass="15918">MDILSKLSRFWQITLPAVLLATTFHYAHHLNTIINSIGGVGFKRTITIIFISFLAIWSLIYLGSVFFVRALKWVWFGTVTTESEKQPISINKEFEQQTKNSIEYHDVKEQENLFRLDLQDEPAETVKEEGQQENKVL</sequence>
<keyword evidence="1" id="KW-0812">Transmembrane</keyword>
<keyword evidence="1" id="KW-0472">Membrane</keyword>
<evidence type="ECO:0000313" key="2">
    <source>
        <dbReference type="EMBL" id="SVC81623.1"/>
    </source>
</evidence>
<proteinExistence type="predicted"/>
<organism evidence="2">
    <name type="scientific">marine metagenome</name>
    <dbReference type="NCBI Taxonomy" id="408172"/>
    <lineage>
        <taxon>unclassified sequences</taxon>
        <taxon>metagenomes</taxon>
        <taxon>ecological metagenomes</taxon>
    </lineage>
</organism>
<accession>A0A382Q7R3</accession>
<dbReference type="AlphaFoldDB" id="A0A382Q7R3"/>
<gene>
    <name evidence="2" type="ORF">METZ01_LOCUS334477</name>
</gene>
<evidence type="ECO:0000256" key="1">
    <source>
        <dbReference type="SAM" id="Phobius"/>
    </source>
</evidence>
<reference evidence="2" key="1">
    <citation type="submission" date="2018-05" db="EMBL/GenBank/DDBJ databases">
        <authorList>
            <person name="Lanie J.A."/>
            <person name="Ng W.-L."/>
            <person name="Kazmierczak K.M."/>
            <person name="Andrzejewski T.M."/>
            <person name="Davidsen T.M."/>
            <person name="Wayne K.J."/>
            <person name="Tettelin H."/>
            <person name="Glass J.I."/>
            <person name="Rusch D."/>
            <person name="Podicherti R."/>
            <person name="Tsui H.-C.T."/>
            <person name="Winkler M.E."/>
        </authorList>
    </citation>
    <scope>NUCLEOTIDE SEQUENCE</scope>
</reference>
<feature type="transmembrane region" description="Helical" evidence="1">
    <location>
        <begin position="46"/>
        <end position="68"/>
    </location>
</feature>
<keyword evidence="1" id="KW-1133">Transmembrane helix</keyword>